<accession>C0QGZ4</accession>
<dbReference type="InterPro" id="IPR027417">
    <property type="entry name" value="P-loop_NTPase"/>
</dbReference>
<dbReference type="KEGG" id="dat:HRM2_25490"/>
<dbReference type="Proteomes" id="UP000000442">
    <property type="component" value="Chromosome"/>
</dbReference>
<dbReference type="Gene3D" id="3.40.50.300">
    <property type="entry name" value="P-loop containing nucleotide triphosphate hydrolases"/>
    <property type="match status" value="1"/>
</dbReference>
<proteinExistence type="predicted"/>
<dbReference type="SUPFAM" id="SSF53795">
    <property type="entry name" value="PEP carboxykinase-like"/>
    <property type="match status" value="1"/>
</dbReference>
<protein>
    <submittedName>
        <fullName evidence="1">Uncharacterized protein</fullName>
    </submittedName>
</protein>
<evidence type="ECO:0000313" key="2">
    <source>
        <dbReference type="Proteomes" id="UP000000442"/>
    </source>
</evidence>
<dbReference type="RefSeq" id="WP_015904407.1">
    <property type="nucleotide sequence ID" value="NC_012108.1"/>
</dbReference>
<name>C0QGZ4_DESAH</name>
<dbReference type="eggNOG" id="ENOG50303E3">
    <property type="taxonomic scope" value="Bacteria"/>
</dbReference>
<organism evidence="1 2">
    <name type="scientific">Desulforapulum autotrophicum (strain ATCC 43914 / DSM 3382 / VKM B-1955 / HRM2)</name>
    <name type="common">Desulfobacterium autotrophicum</name>
    <dbReference type="NCBI Taxonomy" id="177437"/>
    <lineage>
        <taxon>Bacteria</taxon>
        <taxon>Pseudomonadati</taxon>
        <taxon>Thermodesulfobacteriota</taxon>
        <taxon>Desulfobacteria</taxon>
        <taxon>Desulfobacterales</taxon>
        <taxon>Desulfobacteraceae</taxon>
        <taxon>Desulforapulum</taxon>
    </lineage>
</organism>
<gene>
    <name evidence="1" type="ordered locus">HRM2_25490</name>
</gene>
<dbReference type="EMBL" id="CP001087">
    <property type="protein sequence ID" value="ACN15643.1"/>
    <property type="molecule type" value="Genomic_DNA"/>
</dbReference>
<dbReference type="HOGENOM" id="CLU_920471_0_0_7"/>
<sequence length="302" mass="34808">MNIQTYSRYYSAAGITFKIISEFPFTENTFHPKFRLFEIEGADNEDVLLYHHFKKFDESVLNEKHLIFSNEYLEVYIDDNNFFYKQKTSQKYNIRYDAVAVFNKQHSLGHVYVEDINSSAYACAALDSLVFFGGDHYLFSNLLSNRNGILVHGNSLSYNNQGVLLIGRSGAGKSTLSGILKSDNFDMIGDDRTIIKVNDNQYYLFGSWCHGSLPVVSNKKFFFNKLFILEQSPENTIIPISSNHEKLKKIMQSIVKPFAKGPQWEKIFNLVDGVISNIDFYQLKFNLDGDISQLIKGYYERD</sequence>
<dbReference type="OrthoDB" id="5500277at2"/>
<dbReference type="STRING" id="177437.HRM2_25490"/>
<reference evidence="1 2" key="1">
    <citation type="journal article" date="2009" name="Environ. Microbiol.">
        <title>Genome sequence of Desulfobacterium autotrophicum HRM2, a marine sulfate reducer oxidizing organic carbon completely to carbon dioxide.</title>
        <authorList>
            <person name="Strittmatter A.W."/>
            <person name="Liesegang H."/>
            <person name="Rabus R."/>
            <person name="Decker I."/>
            <person name="Amann J."/>
            <person name="Andres S."/>
            <person name="Henne A."/>
            <person name="Fricke W.F."/>
            <person name="Martinez-Arias R."/>
            <person name="Bartels D."/>
            <person name="Goesmann A."/>
            <person name="Krause L."/>
            <person name="Puehler A."/>
            <person name="Klenk H.P."/>
            <person name="Richter M."/>
            <person name="Schuler M."/>
            <person name="Gloeckner F.O."/>
            <person name="Meyerdierks A."/>
            <person name="Gottschalk G."/>
            <person name="Amann R."/>
        </authorList>
    </citation>
    <scope>NUCLEOTIDE SEQUENCE [LARGE SCALE GENOMIC DNA]</scope>
    <source>
        <strain evidence="2">ATCC 43914 / DSM 3382 / HRM2</strain>
    </source>
</reference>
<keyword evidence="2" id="KW-1185">Reference proteome</keyword>
<dbReference type="AlphaFoldDB" id="C0QGZ4"/>
<evidence type="ECO:0000313" key="1">
    <source>
        <dbReference type="EMBL" id="ACN15643.1"/>
    </source>
</evidence>